<keyword evidence="3" id="KW-1185">Reference proteome</keyword>
<name>A0A6A5W347_9PLEO</name>
<sequence>MLAEFAVLPGFYTILAGTYGSRLTPSRIPANRGMISQMAHRAQKAKDMTALAQMTDSADLRRGCRERSAPFASGTLSPQWAQSMRDGSGKEKSHERKRDGMKKGKEVRWSDFLNHVERFP</sequence>
<dbReference type="Proteomes" id="UP000799779">
    <property type="component" value="Unassembled WGS sequence"/>
</dbReference>
<proteinExistence type="predicted"/>
<protein>
    <submittedName>
        <fullName evidence="2">Uncharacterized protein</fullName>
    </submittedName>
</protein>
<organism evidence="2 3">
    <name type="scientific">Amniculicola lignicola CBS 123094</name>
    <dbReference type="NCBI Taxonomy" id="1392246"/>
    <lineage>
        <taxon>Eukaryota</taxon>
        <taxon>Fungi</taxon>
        <taxon>Dikarya</taxon>
        <taxon>Ascomycota</taxon>
        <taxon>Pezizomycotina</taxon>
        <taxon>Dothideomycetes</taxon>
        <taxon>Pleosporomycetidae</taxon>
        <taxon>Pleosporales</taxon>
        <taxon>Amniculicolaceae</taxon>
        <taxon>Amniculicola</taxon>
    </lineage>
</organism>
<feature type="region of interest" description="Disordered" evidence="1">
    <location>
        <begin position="69"/>
        <end position="107"/>
    </location>
</feature>
<evidence type="ECO:0000313" key="2">
    <source>
        <dbReference type="EMBL" id="KAF1995344.1"/>
    </source>
</evidence>
<dbReference type="AlphaFoldDB" id="A0A6A5W347"/>
<evidence type="ECO:0000256" key="1">
    <source>
        <dbReference type="SAM" id="MobiDB-lite"/>
    </source>
</evidence>
<evidence type="ECO:0000313" key="3">
    <source>
        <dbReference type="Proteomes" id="UP000799779"/>
    </source>
</evidence>
<dbReference type="EMBL" id="ML977640">
    <property type="protein sequence ID" value="KAF1995344.1"/>
    <property type="molecule type" value="Genomic_DNA"/>
</dbReference>
<feature type="compositionally biased region" description="Basic and acidic residues" evidence="1">
    <location>
        <begin position="87"/>
        <end position="107"/>
    </location>
</feature>
<gene>
    <name evidence="2" type="ORF">P154DRAFT_580914</name>
</gene>
<accession>A0A6A5W347</accession>
<reference evidence="2" key="1">
    <citation type="journal article" date="2020" name="Stud. Mycol.">
        <title>101 Dothideomycetes genomes: a test case for predicting lifestyles and emergence of pathogens.</title>
        <authorList>
            <person name="Haridas S."/>
            <person name="Albert R."/>
            <person name="Binder M."/>
            <person name="Bloem J."/>
            <person name="Labutti K."/>
            <person name="Salamov A."/>
            <person name="Andreopoulos B."/>
            <person name="Baker S."/>
            <person name="Barry K."/>
            <person name="Bills G."/>
            <person name="Bluhm B."/>
            <person name="Cannon C."/>
            <person name="Castanera R."/>
            <person name="Culley D."/>
            <person name="Daum C."/>
            <person name="Ezra D."/>
            <person name="Gonzalez J."/>
            <person name="Henrissat B."/>
            <person name="Kuo A."/>
            <person name="Liang C."/>
            <person name="Lipzen A."/>
            <person name="Lutzoni F."/>
            <person name="Magnuson J."/>
            <person name="Mondo S."/>
            <person name="Nolan M."/>
            <person name="Ohm R."/>
            <person name="Pangilinan J."/>
            <person name="Park H.-J."/>
            <person name="Ramirez L."/>
            <person name="Alfaro M."/>
            <person name="Sun H."/>
            <person name="Tritt A."/>
            <person name="Yoshinaga Y."/>
            <person name="Zwiers L.-H."/>
            <person name="Turgeon B."/>
            <person name="Goodwin S."/>
            <person name="Spatafora J."/>
            <person name="Crous P."/>
            <person name="Grigoriev I."/>
        </authorList>
    </citation>
    <scope>NUCLEOTIDE SEQUENCE</scope>
    <source>
        <strain evidence="2">CBS 123094</strain>
    </source>
</reference>